<accession>K3X485</accession>
<dbReference type="InParanoid" id="K3X485"/>
<protein>
    <submittedName>
        <fullName evidence="1">Uncharacterized protein</fullName>
    </submittedName>
</protein>
<keyword evidence="2" id="KW-1185">Reference proteome</keyword>
<organism evidence="1 2">
    <name type="scientific">Globisporangium ultimum (strain ATCC 200006 / CBS 805.95 / DAOM BR144)</name>
    <name type="common">Pythium ultimum</name>
    <dbReference type="NCBI Taxonomy" id="431595"/>
    <lineage>
        <taxon>Eukaryota</taxon>
        <taxon>Sar</taxon>
        <taxon>Stramenopiles</taxon>
        <taxon>Oomycota</taxon>
        <taxon>Peronosporomycetes</taxon>
        <taxon>Pythiales</taxon>
        <taxon>Pythiaceae</taxon>
        <taxon>Globisporangium</taxon>
    </lineage>
</organism>
<dbReference type="EMBL" id="GL376621">
    <property type="status" value="NOT_ANNOTATED_CDS"/>
    <property type="molecule type" value="Genomic_DNA"/>
</dbReference>
<reference evidence="1" key="3">
    <citation type="submission" date="2015-02" db="UniProtKB">
        <authorList>
            <consortium name="EnsemblProtists"/>
        </authorList>
    </citation>
    <scope>IDENTIFICATION</scope>
    <source>
        <strain evidence="1">DAOM BR144</strain>
    </source>
</reference>
<proteinExistence type="predicted"/>
<sequence>MIITEKQKPTHIANLAHRQRRSKMRKEWVRKLDVHSDLYWYRDDLEGLNTAVSRFPGYAVAYAKHDGFLQSPSSSAATTAKSRVTIEATPVALSKEKIIEALNLEAVFTEFEWKESSLANPARLTVQNDDEQRSLHWREVVHLAAQGFLMKYAYFATIAASLMVPAHEQLINSV</sequence>
<evidence type="ECO:0000313" key="2">
    <source>
        <dbReference type="Proteomes" id="UP000019132"/>
    </source>
</evidence>
<dbReference type="Proteomes" id="UP000019132">
    <property type="component" value="Unassembled WGS sequence"/>
</dbReference>
<name>K3X485_GLOUD</name>
<dbReference type="HOGENOM" id="CLU_1543129_0_0_1"/>
<reference evidence="2" key="1">
    <citation type="journal article" date="2010" name="Genome Biol.">
        <title>Genome sequence of the necrotrophic plant pathogen Pythium ultimum reveals original pathogenicity mechanisms and effector repertoire.</title>
        <authorList>
            <person name="Levesque C.A."/>
            <person name="Brouwer H."/>
            <person name="Cano L."/>
            <person name="Hamilton J.P."/>
            <person name="Holt C."/>
            <person name="Huitema E."/>
            <person name="Raffaele S."/>
            <person name="Robideau G.P."/>
            <person name="Thines M."/>
            <person name="Win J."/>
            <person name="Zerillo M.M."/>
            <person name="Beakes G.W."/>
            <person name="Boore J.L."/>
            <person name="Busam D."/>
            <person name="Dumas B."/>
            <person name="Ferriera S."/>
            <person name="Fuerstenberg S.I."/>
            <person name="Gachon C.M."/>
            <person name="Gaulin E."/>
            <person name="Govers F."/>
            <person name="Grenville-Briggs L."/>
            <person name="Horner N."/>
            <person name="Hostetler J."/>
            <person name="Jiang R.H."/>
            <person name="Johnson J."/>
            <person name="Krajaejun T."/>
            <person name="Lin H."/>
            <person name="Meijer H.J."/>
            <person name="Moore B."/>
            <person name="Morris P."/>
            <person name="Phuntmart V."/>
            <person name="Puiu D."/>
            <person name="Shetty J."/>
            <person name="Stajich J.E."/>
            <person name="Tripathy S."/>
            <person name="Wawra S."/>
            <person name="van West P."/>
            <person name="Whitty B.R."/>
            <person name="Coutinho P.M."/>
            <person name="Henrissat B."/>
            <person name="Martin F."/>
            <person name="Thomas P.D."/>
            <person name="Tyler B.M."/>
            <person name="De Vries R.P."/>
            <person name="Kamoun S."/>
            <person name="Yandell M."/>
            <person name="Tisserat N."/>
            <person name="Buell C.R."/>
        </authorList>
    </citation>
    <scope>NUCLEOTIDE SEQUENCE</scope>
    <source>
        <strain evidence="2">DAOM:BR144</strain>
    </source>
</reference>
<dbReference type="VEuPathDB" id="FungiDB:PYU1_G012008"/>
<dbReference type="AlphaFoldDB" id="K3X485"/>
<dbReference type="EnsemblProtists" id="PYU1_T012034">
    <property type="protein sequence ID" value="PYU1_T012034"/>
    <property type="gene ID" value="PYU1_G012008"/>
</dbReference>
<reference evidence="2" key="2">
    <citation type="submission" date="2010-04" db="EMBL/GenBank/DDBJ databases">
        <authorList>
            <person name="Buell R."/>
            <person name="Hamilton J."/>
            <person name="Hostetler J."/>
        </authorList>
    </citation>
    <scope>NUCLEOTIDE SEQUENCE [LARGE SCALE GENOMIC DNA]</scope>
    <source>
        <strain evidence="2">DAOM:BR144</strain>
    </source>
</reference>
<evidence type="ECO:0000313" key="1">
    <source>
        <dbReference type="EnsemblProtists" id="PYU1_T012034"/>
    </source>
</evidence>